<sequence length="157" mass="17214">MAEKTSNDALDMEIAKMNSGNIKKPNGDAYSSTKISASVDMNTVDIYLGYSGKKGYNPSKPDYMSGEIIEPSLQARINNTKNIAASDLNNPYREKSSYEPWAVDNCAEVYATNKALQNSADIDNIFLNTKTVKTGEYAPPCDNCKITFNGFLMPNGE</sequence>
<accession>A0A371J2B8</accession>
<evidence type="ECO:0008006" key="3">
    <source>
        <dbReference type="Google" id="ProtNLM"/>
    </source>
</evidence>
<dbReference type="AlphaFoldDB" id="A0A371J2B8"/>
<name>A0A371J2B8_9FIRM</name>
<evidence type="ECO:0000313" key="1">
    <source>
        <dbReference type="EMBL" id="RDY26818.1"/>
    </source>
</evidence>
<dbReference type="EMBL" id="NOKA02000131">
    <property type="protein sequence ID" value="RDY26818.1"/>
    <property type="molecule type" value="Genomic_DNA"/>
</dbReference>
<reference evidence="1 2" key="1">
    <citation type="journal article" date="2017" name="Genome Announc.">
        <title>Draft Genome Sequence of a Sporulating and Motile Strain of Lachnotalea glycerini Isolated from Water in Quebec City, Canada.</title>
        <authorList>
            <person name="Maheux A.F."/>
            <person name="Boudreau D.K."/>
            <person name="Berube E."/>
            <person name="Boissinot M."/>
            <person name="Raymond F."/>
            <person name="Brodeur S."/>
            <person name="Corbeil J."/>
            <person name="Isabel S."/>
            <person name="Omar R.F."/>
            <person name="Bergeron M.G."/>
        </authorList>
    </citation>
    <scope>NUCLEOTIDE SEQUENCE [LARGE SCALE GENOMIC DNA]</scope>
    <source>
        <strain evidence="1 2">CCRI-19302</strain>
    </source>
</reference>
<evidence type="ECO:0000313" key="2">
    <source>
        <dbReference type="Proteomes" id="UP000216411"/>
    </source>
</evidence>
<gene>
    <name evidence="1" type="ORF">CG710_021395</name>
</gene>
<dbReference type="Proteomes" id="UP000216411">
    <property type="component" value="Unassembled WGS sequence"/>
</dbReference>
<organism evidence="1 2">
    <name type="scientific">Lachnotalea glycerini</name>
    <dbReference type="NCBI Taxonomy" id="1763509"/>
    <lineage>
        <taxon>Bacteria</taxon>
        <taxon>Bacillati</taxon>
        <taxon>Bacillota</taxon>
        <taxon>Clostridia</taxon>
        <taxon>Lachnospirales</taxon>
        <taxon>Lachnospiraceae</taxon>
        <taxon>Lachnotalea</taxon>
    </lineage>
</organism>
<keyword evidence="2" id="KW-1185">Reference proteome</keyword>
<comment type="caution">
    <text evidence="1">The sequence shown here is derived from an EMBL/GenBank/DDBJ whole genome shotgun (WGS) entry which is preliminary data.</text>
</comment>
<proteinExistence type="predicted"/>
<protein>
    <recommendedName>
        <fullName evidence="3">YwqJ-like deaminase</fullName>
    </recommendedName>
</protein>